<dbReference type="Pfam" id="PF10344">
    <property type="entry name" value="Hobbit"/>
    <property type="match status" value="1"/>
</dbReference>
<evidence type="ECO:0000313" key="1">
    <source>
        <dbReference type="EMBL" id="EPS64263.1"/>
    </source>
</evidence>
<feature type="non-terminal residue" evidence="1">
    <location>
        <position position="1"/>
    </location>
</feature>
<dbReference type="InterPro" id="IPR045167">
    <property type="entry name" value="Hobbit"/>
</dbReference>
<accession>S8DMP8</accession>
<name>S8DMP8_9LAMI</name>
<proteinExistence type="predicted"/>
<evidence type="ECO:0000313" key="2">
    <source>
        <dbReference type="Proteomes" id="UP000015453"/>
    </source>
</evidence>
<reference evidence="1 2" key="1">
    <citation type="journal article" date="2013" name="BMC Genomics">
        <title>The miniature genome of a carnivorous plant Genlisea aurea contains a low number of genes and short non-coding sequences.</title>
        <authorList>
            <person name="Leushkin E.V."/>
            <person name="Sutormin R.A."/>
            <person name="Nabieva E.R."/>
            <person name="Penin A.A."/>
            <person name="Kondrashov A.S."/>
            <person name="Logacheva M.D."/>
        </authorList>
    </citation>
    <scope>NUCLEOTIDE SEQUENCE [LARGE SCALE GENOMIC DNA]</scope>
</reference>
<comment type="caution">
    <text evidence="1">The sequence shown here is derived from an EMBL/GenBank/DDBJ whole genome shotgun (WGS) entry which is preliminary data.</text>
</comment>
<feature type="non-terminal residue" evidence="1">
    <location>
        <position position="93"/>
    </location>
</feature>
<keyword evidence="2" id="KW-1185">Reference proteome</keyword>
<dbReference type="EMBL" id="AUSU01004943">
    <property type="protein sequence ID" value="EPS64263.1"/>
    <property type="molecule type" value="Genomic_DNA"/>
</dbReference>
<protein>
    <submittedName>
        <fullName evidence="1">Uncharacterized protein</fullName>
    </submittedName>
</protein>
<dbReference type="PANTHER" id="PTHR15678:SF6">
    <property type="entry name" value="BRIDGE-LIKE LIPID TRANSFER PROTEIN FAMILY MEMBER 2"/>
    <property type="match status" value="1"/>
</dbReference>
<gene>
    <name evidence="1" type="ORF">M569_10520</name>
</gene>
<organism evidence="1 2">
    <name type="scientific">Genlisea aurea</name>
    <dbReference type="NCBI Taxonomy" id="192259"/>
    <lineage>
        <taxon>Eukaryota</taxon>
        <taxon>Viridiplantae</taxon>
        <taxon>Streptophyta</taxon>
        <taxon>Embryophyta</taxon>
        <taxon>Tracheophyta</taxon>
        <taxon>Spermatophyta</taxon>
        <taxon>Magnoliopsida</taxon>
        <taxon>eudicotyledons</taxon>
        <taxon>Gunneridae</taxon>
        <taxon>Pentapetalae</taxon>
        <taxon>asterids</taxon>
        <taxon>lamiids</taxon>
        <taxon>Lamiales</taxon>
        <taxon>Lentibulariaceae</taxon>
        <taxon>Genlisea</taxon>
    </lineage>
</organism>
<dbReference type="Proteomes" id="UP000015453">
    <property type="component" value="Unassembled WGS sequence"/>
</dbReference>
<sequence length="93" mass="10453">YKLATLLPEKAAFTLPKFDVRCSHRAYGVAIENNVMGIQLRCLKSRSVEDVGESIRLDVQMEFSEIYLLKELGISVVEIQKLDVVSSVNVPLQ</sequence>
<dbReference type="AlphaFoldDB" id="S8DMP8"/>
<dbReference type="PANTHER" id="PTHR15678">
    <property type="entry name" value="ANTIGEN MLAA-22-RELATED"/>
    <property type="match status" value="1"/>
</dbReference>